<comment type="caution">
    <text evidence="2">The sequence shown here is derived from an EMBL/GenBank/DDBJ whole genome shotgun (WGS) entry which is preliminary data.</text>
</comment>
<dbReference type="EMBL" id="JBCEZU010000575">
    <property type="protein sequence ID" value="KAK9516382.1"/>
    <property type="molecule type" value="Genomic_DNA"/>
</dbReference>
<feature type="compositionally biased region" description="Basic and acidic residues" evidence="1">
    <location>
        <begin position="62"/>
        <end position="88"/>
    </location>
</feature>
<name>A0AAW1E1L6_ZOAVI</name>
<reference evidence="2 3" key="1">
    <citation type="journal article" date="2024" name="Genome Biol. Evol.">
        <title>Chromosome-level genome assembly of the viviparous eelpout Zoarces viviparus.</title>
        <authorList>
            <person name="Fuhrmann N."/>
            <person name="Brasseur M.V."/>
            <person name="Bakowski C.E."/>
            <person name="Podsiadlowski L."/>
            <person name="Prost S."/>
            <person name="Krehenwinkel H."/>
            <person name="Mayer C."/>
        </authorList>
    </citation>
    <scope>NUCLEOTIDE SEQUENCE [LARGE SCALE GENOMIC DNA]</scope>
    <source>
        <strain evidence="2">NO-MEL_2022_Ind0_liver</strain>
    </source>
</reference>
<evidence type="ECO:0000313" key="2">
    <source>
        <dbReference type="EMBL" id="KAK9516382.1"/>
    </source>
</evidence>
<proteinExistence type="predicted"/>
<feature type="region of interest" description="Disordered" evidence="1">
    <location>
        <begin position="51"/>
        <end position="92"/>
    </location>
</feature>
<evidence type="ECO:0000256" key="1">
    <source>
        <dbReference type="SAM" id="MobiDB-lite"/>
    </source>
</evidence>
<gene>
    <name evidence="2" type="ORF">VZT92_024316</name>
</gene>
<keyword evidence="3" id="KW-1185">Reference proteome</keyword>
<dbReference type="Proteomes" id="UP001488805">
    <property type="component" value="Unassembled WGS sequence"/>
</dbReference>
<protein>
    <submittedName>
        <fullName evidence="2">Uncharacterized protein</fullName>
    </submittedName>
</protein>
<feature type="compositionally biased region" description="Polar residues" evidence="1">
    <location>
        <begin position="121"/>
        <end position="145"/>
    </location>
</feature>
<dbReference type="AlphaFoldDB" id="A0AAW1E1L6"/>
<evidence type="ECO:0000313" key="3">
    <source>
        <dbReference type="Proteomes" id="UP001488805"/>
    </source>
</evidence>
<organism evidence="2 3">
    <name type="scientific">Zoarces viviparus</name>
    <name type="common">Viviparous eelpout</name>
    <name type="synonym">Blennius viviparus</name>
    <dbReference type="NCBI Taxonomy" id="48416"/>
    <lineage>
        <taxon>Eukaryota</taxon>
        <taxon>Metazoa</taxon>
        <taxon>Chordata</taxon>
        <taxon>Craniata</taxon>
        <taxon>Vertebrata</taxon>
        <taxon>Euteleostomi</taxon>
        <taxon>Actinopterygii</taxon>
        <taxon>Neopterygii</taxon>
        <taxon>Teleostei</taxon>
        <taxon>Neoteleostei</taxon>
        <taxon>Acanthomorphata</taxon>
        <taxon>Eupercaria</taxon>
        <taxon>Perciformes</taxon>
        <taxon>Cottioidei</taxon>
        <taxon>Zoarcales</taxon>
        <taxon>Zoarcidae</taxon>
        <taxon>Zoarcinae</taxon>
        <taxon>Zoarces</taxon>
    </lineage>
</organism>
<accession>A0AAW1E1L6</accession>
<feature type="region of interest" description="Disordered" evidence="1">
    <location>
        <begin position="121"/>
        <end position="168"/>
    </location>
</feature>
<sequence length="168" mass="19290">MSEDPEATKQLMAEKDALVHQMMTEIQTLQKNASEKEKTFCKDLEDLKDERVSNNQQLVTKHQAEEEPGEQHQDKIREQDKEKEALEKEVEELEAKLQSAETLSGCQEKKVKQLTELKSQVIETDTTQKQVETNKLLQEENSTAAQRREGAQSGSSVEKSYPQRSRLM</sequence>